<reference evidence="2" key="1">
    <citation type="submission" date="2021-01" db="EMBL/GenBank/DDBJ databases">
        <authorList>
            <person name="Corre E."/>
            <person name="Pelletier E."/>
            <person name="Niang G."/>
            <person name="Scheremetjew M."/>
            <person name="Finn R."/>
            <person name="Kale V."/>
            <person name="Holt S."/>
            <person name="Cochrane G."/>
            <person name="Meng A."/>
            <person name="Brown T."/>
            <person name="Cohen L."/>
        </authorList>
    </citation>
    <scope>NUCLEOTIDE SEQUENCE</scope>
    <source>
        <strain evidence="2">CCMP1374</strain>
    </source>
</reference>
<organism evidence="2">
    <name type="scientific">Phaeocystis antarctica</name>
    <dbReference type="NCBI Taxonomy" id="33657"/>
    <lineage>
        <taxon>Eukaryota</taxon>
        <taxon>Haptista</taxon>
        <taxon>Haptophyta</taxon>
        <taxon>Prymnesiophyceae</taxon>
        <taxon>Phaeocystales</taxon>
        <taxon>Phaeocystaceae</taxon>
        <taxon>Phaeocystis</taxon>
    </lineage>
</organism>
<accession>A0A7S0I5K0</accession>
<proteinExistence type="predicted"/>
<gene>
    <name evidence="2" type="ORF">PANT1444_LOCUS21249</name>
</gene>
<evidence type="ECO:0000256" key="1">
    <source>
        <dbReference type="SAM" id="MobiDB-lite"/>
    </source>
</evidence>
<dbReference type="AlphaFoldDB" id="A0A7S0I5K0"/>
<sequence>MRVDTLLSVASMLHPMTPPLPGRAAVMLASSEFSRPVGVDRKQKYQKAQLIASPEECANLCKRFDLEGLDSLVANVSIARVKMGEDTLRVKASGSMTGLGVSRKNFGGEPVTLDVRAIEFEAYYATEPEDETGGQLDLSNDEAFDEPIIDGEINLGELVAQQFYLHLSELTLQEAGEWTDPDSVQGTVFYDSEPNEPDSPANSGGTLGERLGF</sequence>
<dbReference type="EMBL" id="HBEP01037492">
    <property type="protein sequence ID" value="CAD8511592.1"/>
    <property type="molecule type" value="Transcribed_RNA"/>
</dbReference>
<feature type="region of interest" description="Disordered" evidence="1">
    <location>
        <begin position="191"/>
        <end position="213"/>
    </location>
</feature>
<name>A0A7S0I5K0_9EUKA</name>
<protein>
    <submittedName>
        <fullName evidence="2">Uncharacterized protein</fullName>
    </submittedName>
</protein>
<evidence type="ECO:0000313" key="2">
    <source>
        <dbReference type="EMBL" id="CAD8511592.1"/>
    </source>
</evidence>